<organism evidence="1 2">
    <name type="scientific">Periplaneta americana</name>
    <name type="common">American cockroach</name>
    <name type="synonym">Blatta americana</name>
    <dbReference type="NCBI Taxonomy" id="6978"/>
    <lineage>
        <taxon>Eukaryota</taxon>
        <taxon>Metazoa</taxon>
        <taxon>Ecdysozoa</taxon>
        <taxon>Arthropoda</taxon>
        <taxon>Hexapoda</taxon>
        <taxon>Insecta</taxon>
        <taxon>Pterygota</taxon>
        <taxon>Neoptera</taxon>
        <taxon>Polyneoptera</taxon>
        <taxon>Dictyoptera</taxon>
        <taxon>Blattodea</taxon>
        <taxon>Blattoidea</taxon>
        <taxon>Blattidae</taxon>
        <taxon>Blattinae</taxon>
        <taxon>Periplaneta</taxon>
    </lineage>
</organism>
<reference evidence="1 2" key="1">
    <citation type="journal article" date="2022" name="Allergy">
        <title>Genome assembly and annotation of Periplaneta americana reveal a comprehensive cockroach allergen profile.</title>
        <authorList>
            <person name="Wang L."/>
            <person name="Xiong Q."/>
            <person name="Saelim N."/>
            <person name="Wang L."/>
            <person name="Nong W."/>
            <person name="Wan A.T."/>
            <person name="Shi M."/>
            <person name="Liu X."/>
            <person name="Cao Q."/>
            <person name="Hui J.H.L."/>
            <person name="Sookrung N."/>
            <person name="Leung T.F."/>
            <person name="Tungtrongchitr A."/>
            <person name="Tsui S.K.W."/>
        </authorList>
    </citation>
    <scope>NUCLEOTIDE SEQUENCE [LARGE SCALE GENOMIC DNA]</scope>
    <source>
        <strain evidence="1">PWHHKU_190912</strain>
    </source>
</reference>
<evidence type="ECO:0000313" key="1">
    <source>
        <dbReference type="EMBL" id="KAJ4431164.1"/>
    </source>
</evidence>
<keyword evidence="2" id="KW-1185">Reference proteome</keyword>
<sequence>MQRLGNALVQRKMRRIEKEQEIESADKVLSYVVNVIFHVADILSHVVNVIFSVVEESPMLLMREVSYVVDEVSYIVGKCPMLLMREVSYVVDEVSFIVASYVIDEGGILCCRRGILYCRNEEPALEDFRVVLQKIFPVGLSYRKGIRKQTADSGGTKEEHNNGD</sequence>
<gene>
    <name evidence="1" type="ORF">ANN_19759</name>
</gene>
<dbReference type="EMBL" id="JAJSOF020000031">
    <property type="protein sequence ID" value="KAJ4431164.1"/>
    <property type="molecule type" value="Genomic_DNA"/>
</dbReference>
<dbReference type="Proteomes" id="UP001148838">
    <property type="component" value="Unassembled WGS sequence"/>
</dbReference>
<protein>
    <submittedName>
        <fullName evidence="1">Uncharacterized protein</fullName>
    </submittedName>
</protein>
<proteinExistence type="predicted"/>
<comment type="caution">
    <text evidence="1">The sequence shown here is derived from an EMBL/GenBank/DDBJ whole genome shotgun (WGS) entry which is preliminary data.</text>
</comment>
<accession>A0ABQ8SBB9</accession>
<evidence type="ECO:0000313" key="2">
    <source>
        <dbReference type="Proteomes" id="UP001148838"/>
    </source>
</evidence>
<name>A0ABQ8SBB9_PERAM</name>